<sequence length="135" mass="14709">MTPARRRQQANAGRRYGQTPAGRRQEAATSARQVLDTHVTSAYTGVCLGCGRPGPCDEQRAALATIARPAPAWPDPVDRVAGDVAELRSAWLATAVAVDRAGEHLAGVDRAAYRTPTWQQALTDCWQRWPWCTRG</sequence>
<protein>
    <submittedName>
        <fullName evidence="2">Uncharacterized protein</fullName>
    </submittedName>
</protein>
<keyword evidence="3" id="KW-1185">Reference proteome</keyword>
<reference evidence="2 3" key="1">
    <citation type="submission" date="2016-01" db="EMBL/GenBank/DDBJ databases">
        <title>Whole genome sequence and analysis of Micromonospora rosaria DSM 803, which can produce antibacterial substance rosamicin.</title>
        <authorList>
            <person name="Yang H."/>
            <person name="He X."/>
            <person name="Zhu D."/>
        </authorList>
    </citation>
    <scope>NUCLEOTIDE SEQUENCE [LARGE SCALE GENOMIC DNA]</scope>
    <source>
        <strain evidence="2 3">DSM 803</strain>
    </source>
</reference>
<dbReference type="RefSeq" id="WP_067369909.1">
    <property type="nucleotide sequence ID" value="NZ_JBIUBN010000006.1"/>
</dbReference>
<dbReference type="AlphaFoldDB" id="A0A136PN66"/>
<evidence type="ECO:0000313" key="2">
    <source>
        <dbReference type="EMBL" id="KXK59777.1"/>
    </source>
</evidence>
<proteinExistence type="predicted"/>
<dbReference type="OrthoDB" id="3403088at2"/>
<gene>
    <name evidence="2" type="ORF">AWW66_22395</name>
</gene>
<name>A0A136PN66_9ACTN</name>
<evidence type="ECO:0000256" key="1">
    <source>
        <dbReference type="SAM" id="MobiDB-lite"/>
    </source>
</evidence>
<dbReference type="EMBL" id="LRQV01000097">
    <property type="protein sequence ID" value="KXK59777.1"/>
    <property type="molecule type" value="Genomic_DNA"/>
</dbReference>
<comment type="caution">
    <text evidence="2">The sequence shown here is derived from an EMBL/GenBank/DDBJ whole genome shotgun (WGS) entry which is preliminary data.</text>
</comment>
<dbReference type="Proteomes" id="UP000070620">
    <property type="component" value="Unassembled WGS sequence"/>
</dbReference>
<feature type="compositionally biased region" description="Low complexity" evidence="1">
    <location>
        <begin position="9"/>
        <end position="18"/>
    </location>
</feature>
<organism evidence="2 3">
    <name type="scientific">Micromonospora rosaria</name>
    <dbReference type="NCBI Taxonomy" id="47874"/>
    <lineage>
        <taxon>Bacteria</taxon>
        <taxon>Bacillati</taxon>
        <taxon>Actinomycetota</taxon>
        <taxon>Actinomycetes</taxon>
        <taxon>Micromonosporales</taxon>
        <taxon>Micromonosporaceae</taxon>
        <taxon>Micromonospora</taxon>
    </lineage>
</organism>
<accession>A0A136PN66</accession>
<evidence type="ECO:0000313" key="3">
    <source>
        <dbReference type="Proteomes" id="UP000070620"/>
    </source>
</evidence>
<feature type="region of interest" description="Disordered" evidence="1">
    <location>
        <begin position="1"/>
        <end position="25"/>
    </location>
</feature>